<comment type="caution">
    <text evidence="2">The sequence shown here is derived from an EMBL/GenBank/DDBJ whole genome shotgun (WGS) entry which is preliminary data.</text>
</comment>
<dbReference type="InterPro" id="IPR004457">
    <property type="entry name" value="Znf_ZPR1"/>
</dbReference>
<dbReference type="Pfam" id="PF03367">
    <property type="entry name" value="Zn_ribbon_ZPR1"/>
    <property type="match status" value="1"/>
</dbReference>
<reference evidence="2 3" key="1">
    <citation type="journal article" date="2014" name="Am. J. Bot.">
        <title>Genome assembly and annotation for red clover (Trifolium pratense; Fabaceae).</title>
        <authorList>
            <person name="Istvanek J."/>
            <person name="Jaros M."/>
            <person name="Krenek A."/>
            <person name="Repkova J."/>
        </authorList>
    </citation>
    <scope>NUCLEOTIDE SEQUENCE [LARGE SCALE GENOMIC DNA]</scope>
    <source>
        <strain evidence="3">cv. Tatra</strain>
        <tissue evidence="2">Young leaves</tissue>
    </source>
</reference>
<feature type="non-terminal residue" evidence="2">
    <location>
        <position position="34"/>
    </location>
</feature>
<evidence type="ECO:0000259" key="1">
    <source>
        <dbReference type="Pfam" id="PF03367"/>
    </source>
</evidence>
<sequence>MSLSFQGTTNSFITSIPHFRKIWLSAFDCPHCCN</sequence>
<proteinExistence type="predicted"/>
<evidence type="ECO:0000313" key="2">
    <source>
        <dbReference type="EMBL" id="PNX62383.1"/>
    </source>
</evidence>
<dbReference type="Proteomes" id="UP000236291">
    <property type="component" value="Unassembled WGS sequence"/>
</dbReference>
<reference evidence="2 3" key="2">
    <citation type="journal article" date="2017" name="Front. Plant Sci.">
        <title>Gene Classification and Mining of Molecular Markers Useful in Red Clover (Trifolium pratense) Breeding.</title>
        <authorList>
            <person name="Istvanek J."/>
            <person name="Dluhosova J."/>
            <person name="Dluhos P."/>
            <person name="Patkova L."/>
            <person name="Nedelnik J."/>
            <person name="Repkova J."/>
        </authorList>
    </citation>
    <scope>NUCLEOTIDE SEQUENCE [LARGE SCALE GENOMIC DNA]</scope>
    <source>
        <strain evidence="3">cv. Tatra</strain>
        <tissue evidence="2">Young leaves</tissue>
    </source>
</reference>
<dbReference type="Gene3D" id="2.20.25.420">
    <property type="entry name" value="ZPR1, zinc finger domain"/>
    <property type="match status" value="1"/>
</dbReference>
<protein>
    <recommendedName>
        <fullName evidence="1">Zinc finger ZPR1-type domain-containing protein</fullName>
    </recommendedName>
</protein>
<accession>A0A2K3K7Z5</accession>
<dbReference type="InterPro" id="IPR042452">
    <property type="entry name" value="ZPR1_Znf1/2"/>
</dbReference>
<dbReference type="GO" id="GO:0008270">
    <property type="term" value="F:zinc ion binding"/>
    <property type="evidence" value="ECO:0007669"/>
    <property type="project" value="InterPro"/>
</dbReference>
<dbReference type="AlphaFoldDB" id="A0A2K3K7Z5"/>
<name>A0A2K3K7Z5_TRIPR</name>
<evidence type="ECO:0000313" key="3">
    <source>
        <dbReference type="Proteomes" id="UP000236291"/>
    </source>
</evidence>
<dbReference type="EMBL" id="ASHM01087622">
    <property type="protein sequence ID" value="PNX62383.1"/>
    <property type="molecule type" value="Genomic_DNA"/>
</dbReference>
<feature type="domain" description="Zinc finger ZPR1-type" evidence="1">
    <location>
        <begin position="6"/>
        <end position="32"/>
    </location>
</feature>
<organism evidence="2 3">
    <name type="scientific">Trifolium pratense</name>
    <name type="common">Red clover</name>
    <dbReference type="NCBI Taxonomy" id="57577"/>
    <lineage>
        <taxon>Eukaryota</taxon>
        <taxon>Viridiplantae</taxon>
        <taxon>Streptophyta</taxon>
        <taxon>Embryophyta</taxon>
        <taxon>Tracheophyta</taxon>
        <taxon>Spermatophyta</taxon>
        <taxon>Magnoliopsida</taxon>
        <taxon>eudicotyledons</taxon>
        <taxon>Gunneridae</taxon>
        <taxon>Pentapetalae</taxon>
        <taxon>rosids</taxon>
        <taxon>fabids</taxon>
        <taxon>Fabales</taxon>
        <taxon>Fabaceae</taxon>
        <taxon>Papilionoideae</taxon>
        <taxon>50 kb inversion clade</taxon>
        <taxon>NPAAA clade</taxon>
        <taxon>Hologalegina</taxon>
        <taxon>IRL clade</taxon>
        <taxon>Trifolieae</taxon>
        <taxon>Trifolium</taxon>
    </lineage>
</organism>
<gene>
    <name evidence="2" type="ORF">L195_g052953</name>
</gene>